<keyword evidence="1" id="KW-0472">Membrane</keyword>
<name>A0ABP3IWH7_9BACI</name>
<feature type="transmembrane region" description="Helical" evidence="1">
    <location>
        <begin position="6"/>
        <end position="22"/>
    </location>
</feature>
<sequence>MGFWYFLLLFIGIIFIIVGLINKEVSAAVKVVILLFIFGVLFILISVFMFLPGSDEIVAELLKLDW</sequence>
<evidence type="ECO:0000313" key="3">
    <source>
        <dbReference type="Proteomes" id="UP001501459"/>
    </source>
</evidence>
<proteinExistence type="predicted"/>
<keyword evidence="1" id="KW-1133">Transmembrane helix</keyword>
<reference evidence="3" key="1">
    <citation type="journal article" date="2019" name="Int. J. Syst. Evol. Microbiol.">
        <title>The Global Catalogue of Microorganisms (GCM) 10K type strain sequencing project: providing services to taxonomists for standard genome sequencing and annotation.</title>
        <authorList>
            <consortium name="The Broad Institute Genomics Platform"/>
            <consortium name="The Broad Institute Genome Sequencing Center for Infectious Disease"/>
            <person name="Wu L."/>
            <person name="Ma J."/>
        </authorList>
    </citation>
    <scope>NUCLEOTIDE SEQUENCE [LARGE SCALE GENOMIC DNA]</scope>
    <source>
        <strain evidence="3">JCM 12149</strain>
    </source>
</reference>
<keyword evidence="1" id="KW-0812">Transmembrane</keyword>
<protein>
    <recommendedName>
        <fullName evidence="4">DUF1328 domain-containing protein</fullName>
    </recommendedName>
</protein>
<dbReference type="EMBL" id="BAAADM010000007">
    <property type="protein sequence ID" value="GAA0430555.1"/>
    <property type="molecule type" value="Genomic_DNA"/>
</dbReference>
<dbReference type="RefSeq" id="WP_343750795.1">
    <property type="nucleotide sequence ID" value="NZ_BAAADM010000007.1"/>
</dbReference>
<comment type="caution">
    <text evidence="2">The sequence shown here is derived from an EMBL/GenBank/DDBJ whole genome shotgun (WGS) entry which is preliminary data.</text>
</comment>
<evidence type="ECO:0000313" key="2">
    <source>
        <dbReference type="EMBL" id="GAA0430555.1"/>
    </source>
</evidence>
<accession>A0ABP3IWH7</accession>
<evidence type="ECO:0008006" key="4">
    <source>
        <dbReference type="Google" id="ProtNLM"/>
    </source>
</evidence>
<keyword evidence="3" id="KW-1185">Reference proteome</keyword>
<organism evidence="2 3">
    <name type="scientific">Lentibacillus halophilus</name>
    <dbReference type="NCBI Taxonomy" id="295065"/>
    <lineage>
        <taxon>Bacteria</taxon>
        <taxon>Bacillati</taxon>
        <taxon>Bacillota</taxon>
        <taxon>Bacilli</taxon>
        <taxon>Bacillales</taxon>
        <taxon>Bacillaceae</taxon>
        <taxon>Lentibacillus</taxon>
    </lineage>
</organism>
<gene>
    <name evidence="2" type="ORF">GCM10008983_03710</name>
</gene>
<evidence type="ECO:0000256" key="1">
    <source>
        <dbReference type="SAM" id="Phobius"/>
    </source>
</evidence>
<feature type="transmembrane region" description="Helical" evidence="1">
    <location>
        <begin position="31"/>
        <end position="51"/>
    </location>
</feature>
<dbReference type="Proteomes" id="UP001501459">
    <property type="component" value="Unassembled WGS sequence"/>
</dbReference>